<dbReference type="InterPro" id="IPR052099">
    <property type="entry name" value="Regulatory_TF_Diverse"/>
</dbReference>
<evidence type="ECO:0000313" key="6">
    <source>
        <dbReference type="Proteomes" id="UP000005222"/>
    </source>
</evidence>
<protein>
    <submittedName>
        <fullName evidence="5">Piso0_000962 protein</fullName>
    </submittedName>
</protein>
<dbReference type="SUPFAM" id="SSF47459">
    <property type="entry name" value="HLH, helix-loop-helix DNA-binding domain"/>
    <property type="match status" value="1"/>
</dbReference>
<feature type="region of interest" description="Disordered" evidence="2">
    <location>
        <begin position="692"/>
        <end position="735"/>
    </location>
</feature>
<dbReference type="Pfam" id="PF00010">
    <property type="entry name" value="HLH"/>
    <property type="match status" value="1"/>
</dbReference>
<dbReference type="OrthoDB" id="2133190at2759"/>
<dbReference type="eggNOG" id="KOG2588">
    <property type="taxonomic scope" value="Eukaryota"/>
</dbReference>
<dbReference type="AlphaFoldDB" id="G8YQJ2"/>
<keyword evidence="6" id="KW-1185">Reference proteome</keyword>
<feature type="compositionally biased region" description="Polar residues" evidence="2">
    <location>
        <begin position="130"/>
        <end position="147"/>
    </location>
</feature>
<dbReference type="EMBL" id="FO082056">
    <property type="protein sequence ID" value="CCE78927.1"/>
    <property type="molecule type" value="Genomic_DNA"/>
</dbReference>
<proteinExistence type="predicted"/>
<dbReference type="OMA" id="KDKTSHN"/>
<evidence type="ECO:0000313" key="4">
    <source>
        <dbReference type="EMBL" id="CCE78341.1"/>
    </source>
</evidence>
<reference evidence="6" key="2">
    <citation type="journal article" date="2012" name="G3 (Bethesda)">
        <title>Pichia sorbitophila, an interspecies yeast hybrid reveals early steps of genome resolution following polyploidization.</title>
        <authorList>
            <person name="Leh Louis V."/>
            <person name="Despons L."/>
            <person name="Friedrich A."/>
            <person name="Martin T."/>
            <person name="Durrens P."/>
            <person name="Casaregola S."/>
            <person name="Neuveglise C."/>
            <person name="Fairhead C."/>
            <person name="Marck C."/>
            <person name="Cruz J.A."/>
            <person name="Straub M.L."/>
            <person name="Kugler V."/>
            <person name="Sacerdot C."/>
            <person name="Uzunov Z."/>
            <person name="Thierry A."/>
            <person name="Weiss S."/>
            <person name="Bleykasten C."/>
            <person name="De Montigny J."/>
            <person name="Jacques N."/>
            <person name="Jung P."/>
            <person name="Lemaire M."/>
            <person name="Mallet S."/>
            <person name="Morel G."/>
            <person name="Richard G.F."/>
            <person name="Sarkar A."/>
            <person name="Savel G."/>
            <person name="Schacherer J."/>
            <person name="Seret M.L."/>
            <person name="Talla E."/>
            <person name="Samson G."/>
            <person name="Jubin C."/>
            <person name="Poulain J."/>
            <person name="Vacherie B."/>
            <person name="Barbe V."/>
            <person name="Pelletier E."/>
            <person name="Sherman D.J."/>
            <person name="Westhof E."/>
            <person name="Weissenbach J."/>
            <person name="Baret P.V."/>
            <person name="Wincker P."/>
            <person name="Gaillardin C."/>
            <person name="Dujon B."/>
            <person name="Souciet J.L."/>
        </authorList>
    </citation>
    <scope>NUCLEOTIDE SEQUENCE [LARGE SCALE GENOMIC DNA]</scope>
    <source>
        <strain evidence="6">ATCC MYA-4447 / BCRC 22081 / CBS 7064 / NBRC 10061 / NRRL Y-12695</strain>
    </source>
</reference>
<feature type="compositionally biased region" description="Low complexity" evidence="2">
    <location>
        <begin position="109"/>
        <end position="129"/>
    </location>
</feature>
<organism evidence="5 6">
    <name type="scientific">Pichia sorbitophila (strain ATCC MYA-4447 / BCRC 22081 / CBS 7064 / NBRC 10061 / NRRL Y-12695)</name>
    <name type="common">Hybrid yeast</name>
    <dbReference type="NCBI Taxonomy" id="559304"/>
    <lineage>
        <taxon>Eukaryota</taxon>
        <taxon>Fungi</taxon>
        <taxon>Dikarya</taxon>
        <taxon>Ascomycota</taxon>
        <taxon>Saccharomycotina</taxon>
        <taxon>Pichiomycetes</taxon>
        <taxon>Debaryomycetaceae</taxon>
        <taxon>Millerozyma</taxon>
    </lineage>
</organism>
<dbReference type="HOGENOM" id="CLU_017043_0_0_1"/>
<dbReference type="Gene3D" id="4.10.280.10">
    <property type="entry name" value="Helix-loop-helix DNA-binding domain"/>
    <property type="match status" value="1"/>
</dbReference>
<dbReference type="CDD" id="cd11399">
    <property type="entry name" value="bHLHzip_scHMS1_like"/>
    <property type="match status" value="1"/>
</dbReference>
<evidence type="ECO:0000313" key="5">
    <source>
        <dbReference type="EMBL" id="CCE78927.1"/>
    </source>
</evidence>
<keyword evidence="1" id="KW-0175">Coiled coil</keyword>
<dbReference type="EMBL" id="FO082057">
    <property type="protein sequence ID" value="CCE78341.1"/>
    <property type="molecule type" value="Genomic_DNA"/>
</dbReference>
<dbReference type="InterPro" id="IPR011598">
    <property type="entry name" value="bHLH_dom"/>
</dbReference>
<feature type="compositionally biased region" description="Acidic residues" evidence="2">
    <location>
        <begin position="701"/>
        <end position="727"/>
    </location>
</feature>
<evidence type="ECO:0000259" key="3">
    <source>
        <dbReference type="PROSITE" id="PS50888"/>
    </source>
</evidence>
<evidence type="ECO:0000256" key="1">
    <source>
        <dbReference type="SAM" id="Coils"/>
    </source>
</evidence>
<dbReference type="SMART" id="SM00353">
    <property type="entry name" value="HLH"/>
    <property type="match status" value="1"/>
</dbReference>
<sequence>MENSNDFEFQNELYDFANSDGFLSGLTGAVSSLSPLSLNDNEYKNGDGFDMSQNDWFVNGDKKAATNKADGETGSRVDNFNFDYMLPTKDEYLDSLAVGASAPTPQELKSSSMSKTSSSKVSSINGSLSGNTPVSQNSESSTQTTPEFTEKIKSEDLVDYDGNSEDSSRMATAARVKGSKISKPPKREKSNHNVIEKKYRTNINSKILALRDVVPTLRIAAGSKDVSLSDLEGLTPASKLNKASVLTKATEYIKHLESKNEALRKQNEELQKLIRDATLSSRMGMNLQQDNNYPQNRASGESAHGFGFVPPDNASFFNAAPVQQHYSNSSYETHQQQPNIRTQNRSNKFLLGGMAALVGTSLFANDNDMQGLSSLPIFWFIPSKFSNSSITFGQAFLFLKVSFILLSILHLVLPGVLATSTRTSESEKDIQSSSLGLWTTWLLVRLGVLLPKPSSSDRKDDIISRLRGLSKISNWQLLKDYVYLSSCEISFENCMLCLIIGSLFKLQYPSISRIANYSLSVKASLLLNLSYKGDKKSLAKLNKLVSDVDGVALFGSQSMMSALNDMCSNGRIGGKVQNKEQVLNFIEVMQDADGYYDIIYRWRMVDLFYGLMCSYLDLTPKEDSDEKSMEMSQLNTDIHRVVSLLDTSDGLLRKKFLLFSGIVDFQSQALKTKSSLEEDLINSVKTIRAGAPHEQIHQSDEDVELSESEDEGDYSEESEDGEEEESCPNERSETDDSNLFIQANQKLIKDLNLINDEDFIVITCSLILYYTSVDEKKGLELLRYLTSCFHTEKLSLLSFTALFKLLNSLVEPKKDIGSFETKTLDRLVRLCREWTKSYAKSLLEENQIEMISNTLVQKGMILNGVEDDDYEDENA</sequence>
<dbReference type="Proteomes" id="UP000005222">
    <property type="component" value="Chromosome D"/>
</dbReference>
<gene>
    <name evidence="5" type="primary">Piso0_000962</name>
    <name evidence="4" type="ORF">GNLVRS01_PISO0C07856g</name>
    <name evidence="5" type="ORF">GNLVRS01_PISO0D07923g</name>
</gene>
<evidence type="ECO:0000256" key="2">
    <source>
        <dbReference type="SAM" id="MobiDB-lite"/>
    </source>
</evidence>
<dbReference type="Proteomes" id="UP000005222">
    <property type="component" value="Chromosome C"/>
</dbReference>
<reference evidence="5" key="1">
    <citation type="submission" date="2011-10" db="EMBL/GenBank/DDBJ databases">
        <authorList>
            <person name="Genoscope - CEA"/>
        </authorList>
    </citation>
    <scope>NUCLEOTIDE SEQUENCE</scope>
</reference>
<dbReference type="GO" id="GO:0046983">
    <property type="term" value="F:protein dimerization activity"/>
    <property type="evidence" value="ECO:0007669"/>
    <property type="project" value="InterPro"/>
</dbReference>
<feature type="domain" description="BHLH" evidence="3">
    <location>
        <begin position="187"/>
        <end position="256"/>
    </location>
</feature>
<dbReference type="InterPro" id="IPR036638">
    <property type="entry name" value="HLH_DNA-bd_sf"/>
</dbReference>
<accession>G8YQJ2</accession>
<dbReference type="STRING" id="559304.G8YQJ2"/>
<name>G8YQJ2_PICSO</name>
<feature type="region of interest" description="Disordered" evidence="2">
    <location>
        <begin position="103"/>
        <end position="190"/>
    </location>
</feature>
<dbReference type="InParanoid" id="G8YQJ2"/>
<dbReference type="PANTHER" id="PTHR47336:SF2">
    <property type="entry name" value="TRANSCRIPTION FACTOR HMS1-RELATED"/>
    <property type="match status" value="1"/>
</dbReference>
<dbReference type="PANTHER" id="PTHR47336">
    <property type="entry name" value="TRANSCRIPTION FACTOR HMS1-RELATED"/>
    <property type="match status" value="1"/>
</dbReference>
<dbReference type="PROSITE" id="PS50888">
    <property type="entry name" value="BHLH"/>
    <property type="match status" value="1"/>
</dbReference>
<feature type="coiled-coil region" evidence="1">
    <location>
        <begin position="246"/>
        <end position="280"/>
    </location>
</feature>